<keyword evidence="2" id="KW-0812">Transmembrane</keyword>
<dbReference type="RefSeq" id="WP_245856372.1">
    <property type="nucleotide sequence ID" value="NZ_CP022521.1"/>
</dbReference>
<keyword evidence="2" id="KW-1133">Transmembrane helix</keyword>
<feature type="transmembrane region" description="Helical" evidence="2">
    <location>
        <begin position="86"/>
        <end position="115"/>
    </location>
</feature>
<gene>
    <name evidence="3" type="ORF">AHOG_21575</name>
</gene>
<evidence type="ECO:0000256" key="1">
    <source>
        <dbReference type="SAM" id="MobiDB-lite"/>
    </source>
</evidence>
<organism evidence="3 4">
    <name type="scientific">Actinoalloteichus hoggarensis</name>
    <dbReference type="NCBI Taxonomy" id="1470176"/>
    <lineage>
        <taxon>Bacteria</taxon>
        <taxon>Bacillati</taxon>
        <taxon>Actinomycetota</taxon>
        <taxon>Actinomycetes</taxon>
        <taxon>Pseudonocardiales</taxon>
        <taxon>Pseudonocardiaceae</taxon>
        <taxon>Actinoalloteichus</taxon>
    </lineage>
</organism>
<feature type="compositionally biased region" description="Basic and acidic residues" evidence="1">
    <location>
        <begin position="1"/>
        <end position="18"/>
    </location>
</feature>
<evidence type="ECO:0000313" key="4">
    <source>
        <dbReference type="Proteomes" id="UP000204221"/>
    </source>
</evidence>
<protein>
    <submittedName>
        <fullName evidence="3">Uncharacterized protein</fullName>
    </submittedName>
</protein>
<reference evidence="3 4" key="1">
    <citation type="submission" date="2017-07" db="EMBL/GenBank/DDBJ databases">
        <title>Complete genome sequence of Actinoalloteichus hoggarensis DSM 45943, type strain of Actinoalloteichus hoggarensis.</title>
        <authorList>
            <person name="Ruckert C."/>
            <person name="Nouioui I."/>
            <person name="Willmese J."/>
            <person name="van Wezel G."/>
            <person name="Klenk H.-P."/>
            <person name="Kalinowski J."/>
            <person name="Zotchev S.B."/>
        </authorList>
    </citation>
    <scope>NUCLEOTIDE SEQUENCE [LARGE SCALE GENOMIC DNA]</scope>
    <source>
        <strain evidence="3 4">DSM 45943</strain>
    </source>
</reference>
<dbReference type="KEGG" id="ahg:AHOG_21575"/>
<dbReference type="AlphaFoldDB" id="A0A221W8D4"/>
<evidence type="ECO:0000256" key="2">
    <source>
        <dbReference type="SAM" id="Phobius"/>
    </source>
</evidence>
<proteinExistence type="predicted"/>
<keyword evidence="4" id="KW-1185">Reference proteome</keyword>
<dbReference type="Proteomes" id="UP000204221">
    <property type="component" value="Chromosome"/>
</dbReference>
<name>A0A221W8D4_9PSEU</name>
<feature type="region of interest" description="Disordered" evidence="1">
    <location>
        <begin position="1"/>
        <end position="35"/>
    </location>
</feature>
<dbReference type="EMBL" id="CP022521">
    <property type="protein sequence ID" value="ASO21931.1"/>
    <property type="molecule type" value="Genomic_DNA"/>
</dbReference>
<accession>A0A221W8D4</accession>
<evidence type="ECO:0000313" key="3">
    <source>
        <dbReference type="EMBL" id="ASO21931.1"/>
    </source>
</evidence>
<keyword evidence="2" id="KW-0472">Membrane</keyword>
<sequence>MGESSRPRDSDDGGHRELGAGGPTAPSDRFTEDLIGLDPHDPEAKAFAAHLDRMERDRPSMTIEGSLAALREFTDSANRVGGGRRLVAVVVVTLILTAFVLLVWHILVLAATVFLG</sequence>